<gene>
    <name evidence="3" type="ORF">PR048_008073</name>
</gene>
<feature type="region of interest" description="Disordered" evidence="1">
    <location>
        <begin position="295"/>
        <end position="370"/>
    </location>
</feature>
<reference evidence="3 4" key="1">
    <citation type="submission" date="2023-02" db="EMBL/GenBank/DDBJ databases">
        <title>LHISI_Scaffold_Assembly.</title>
        <authorList>
            <person name="Stuart O.P."/>
            <person name="Cleave R."/>
            <person name="Magrath M.J.L."/>
            <person name="Mikheyev A.S."/>
        </authorList>
    </citation>
    <scope>NUCLEOTIDE SEQUENCE [LARGE SCALE GENOMIC DNA]</scope>
    <source>
        <strain evidence="3">Daus_M_001</strain>
        <tissue evidence="3">Leg muscle</tissue>
    </source>
</reference>
<sequence>MRNQLQVAKTFLKCICIINSGSRDDVIELSSTLVDGFEIAKGAIEKENTAIVMETAAFKTIEKSALVRGTDHTQSSASEPPSFPYLAAHDPRDSPQRLEDPRAPAVGEGVGVSPFVALRDLSAATPNAAHTSASFVWHRPSSDVGMAQRLVNSKIGAVVAERLDFSPPTKMNQVQSLEESVPNFHKWESCRTMPRPCILALFLPRSSTFQTSLRPVQISTQRRTLYCSDASSPQILHPLVTSAATRCSTESSSIVLITAGLEAVAAYIISVARSGTFPAPRVTLRDAMPMNQKMLSDQRRNSIPRSEVSMEQRCTEGRGKRDIPEKTRRPATSSGTIPTYKNPKSGIERGSPRWEASSLTTTPPGPSILTSDALESRNRIYFVGLTGLLFCRIDATVTLLFIGLLLRFRRVRVVVSGSSACRTTQLLADVTDPHFPCWRCRQMWRRSKNILVRLAGVTCPPPRPVEEDDTCRKCKNIPGNRMLGTARELEKILGEGLRHYIYFRGPAASSVRGVNGREGVKPTSEAYCALGRSEDSRTLWTSHAMARHSSLRDTYKSSRLADVVWKAFPIWRRRATYNDTACFSMKRQVRTRVFETSYGMAGLTSSKAGVLTMGPAAAVDRWSLLTSRQGEPGSIPGQVTPGFSHVGIVPDDAAGRRVFSGISRFPPPLHSGATHYSPQSFSSALKTSVLRAAQIHLFTHSPKQAGVILVGISISIAILLYGTISCSSRRLIGHTDNVTVLKNVASWDITSSGLLTTELPVTHLRKKSSPAKPFQTSVVRAETLKEKVCETKTPNERRDECWSFVLKHFILTIGFQCTCVSANLLNTNKNPHSQRCGSIDAVHNEVSTLEINLRNKSLPHHAYIVGALRDIRQVTLVKKDSK</sequence>
<evidence type="ECO:0000256" key="1">
    <source>
        <dbReference type="SAM" id="MobiDB-lite"/>
    </source>
</evidence>
<feature type="transmembrane region" description="Helical" evidence="2">
    <location>
        <begin position="380"/>
        <end position="406"/>
    </location>
</feature>
<keyword evidence="4" id="KW-1185">Reference proteome</keyword>
<protein>
    <submittedName>
        <fullName evidence="3">Uncharacterized protein</fullName>
    </submittedName>
</protein>
<feature type="compositionally biased region" description="Basic and acidic residues" evidence="1">
    <location>
        <begin position="89"/>
        <end position="102"/>
    </location>
</feature>
<feature type="region of interest" description="Disordered" evidence="1">
    <location>
        <begin position="69"/>
        <end position="103"/>
    </location>
</feature>
<evidence type="ECO:0000313" key="4">
    <source>
        <dbReference type="Proteomes" id="UP001159363"/>
    </source>
</evidence>
<feature type="transmembrane region" description="Helical" evidence="2">
    <location>
        <begin position="705"/>
        <end position="724"/>
    </location>
</feature>
<dbReference type="EMBL" id="JARBHB010000003">
    <property type="protein sequence ID" value="KAJ8888581.1"/>
    <property type="molecule type" value="Genomic_DNA"/>
</dbReference>
<feature type="compositionally biased region" description="Basic and acidic residues" evidence="1">
    <location>
        <begin position="308"/>
        <end position="328"/>
    </location>
</feature>
<keyword evidence="2" id="KW-1133">Transmembrane helix</keyword>
<comment type="caution">
    <text evidence="3">The sequence shown here is derived from an EMBL/GenBank/DDBJ whole genome shotgun (WGS) entry which is preliminary data.</text>
</comment>
<evidence type="ECO:0000256" key="2">
    <source>
        <dbReference type="SAM" id="Phobius"/>
    </source>
</evidence>
<organism evidence="3 4">
    <name type="scientific">Dryococelus australis</name>
    <dbReference type="NCBI Taxonomy" id="614101"/>
    <lineage>
        <taxon>Eukaryota</taxon>
        <taxon>Metazoa</taxon>
        <taxon>Ecdysozoa</taxon>
        <taxon>Arthropoda</taxon>
        <taxon>Hexapoda</taxon>
        <taxon>Insecta</taxon>
        <taxon>Pterygota</taxon>
        <taxon>Neoptera</taxon>
        <taxon>Polyneoptera</taxon>
        <taxon>Phasmatodea</taxon>
        <taxon>Verophasmatodea</taxon>
        <taxon>Anareolatae</taxon>
        <taxon>Phasmatidae</taxon>
        <taxon>Eurycanthinae</taxon>
        <taxon>Dryococelus</taxon>
    </lineage>
</organism>
<dbReference type="Proteomes" id="UP001159363">
    <property type="component" value="Chromosome 3"/>
</dbReference>
<accession>A0ABQ9HW21</accession>
<evidence type="ECO:0000313" key="3">
    <source>
        <dbReference type="EMBL" id="KAJ8888581.1"/>
    </source>
</evidence>
<name>A0ABQ9HW21_9NEOP</name>
<proteinExistence type="predicted"/>
<feature type="compositionally biased region" description="Polar residues" evidence="1">
    <location>
        <begin position="330"/>
        <end position="339"/>
    </location>
</feature>
<keyword evidence="2" id="KW-0812">Transmembrane</keyword>
<keyword evidence="2" id="KW-0472">Membrane</keyword>